<keyword evidence="2" id="KW-1185">Reference proteome</keyword>
<accession>A0A392WFV2</accession>
<feature type="non-terminal residue" evidence="1">
    <location>
        <position position="40"/>
    </location>
</feature>
<evidence type="ECO:0000313" key="2">
    <source>
        <dbReference type="Proteomes" id="UP000265520"/>
    </source>
</evidence>
<name>A0A392WFV2_9FABA</name>
<organism evidence="1 2">
    <name type="scientific">Trifolium medium</name>
    <dbReference type="NCBI Taxonomy" id="97028"/>
    <lineage>
        <taxon>Eukaryota</taxon>
        <taxon>Viridiplantae</taxon>
        <taxon>Streptophyta</taxon>
        <taxon>Embryophyta</taxon>
        <taxon>Tracheophyta</taxon>
        <taxon>Spermatophyta</taxon>
        <taxon>Magnoliopsida</taxon>
        <taxon>eudicotyledons</taxon>
        <taxon>Gunneridae</taxon>
        <taxon>Pentapetalae</taxon>
        <taxon>rosids</taxon>
        <taxon>fabids</taxon>
        <taxon>Fabales</taxon>
        <taxon>Fabaceae</taxon>
        <taxon>Papilionoideae</taxon>
        <taxon>50 kb inversion clade</taxon>
        <taxon>NPAAA clade</taxon>
        <taxon>Hologalegina</taxon>
        <taxon>IRL clade</taxon>
        <taxon>Trifolieae</taxon>
        <taxon>Trifolium</taxon>
    </lineage>
</organism>
<protein>
    <submittedName>
        <fullName evidence="1">Uncharacterized protein</fullName>
    </submittedName>
</protein>
<evidence type="ECO:0000313" key="1">
    <source>
        <dbReference type="EMBL" id="MCI98353.1"/>
    </source>
</evidence>
<proteinExistence type="predicted"/>
<sequence length="40" mass="4409">MGLAVPADYTAEVAERQIEGTRLVRLAPHPIGQNSKQLFM</sequence>
<dbReference type="Proteomes" id="UP000265520">
    <property type="component" value="Unassembled WGS sequence"/>
</dbReference>
<reference evidence="1 2" key="1">
    <citation type="journal article" date="2018" name="Front. Plant Sci.">
        <title>Red Clover (Trifolium pratense) and Zigzag Clover (T. medium) - A Picture of Genomic Similarities and Differences.</title>
        <authorList>
            <person name="Dluhosova J."/>
            <person name="Istvanek J."/>
            <person name="Nedelnik J."/>
            <person name="Repkova J."/>
        </authorList>
    </citation>
    <scope>NUCLEOTIDE SEQUENCE [LARGE SCALE GENOMIC DNA]</scope>
    <source>
        <strain evidence="2">cv. 10/8</strain>
        <tissue evidence="1">Leaf</tissue>
    </source>
</reference>
<dbReference type="AlphaFoldDB" id="A0A392WFV2"/>
<comment type="caution">
    <text evidence="1">The sequence shown here is derived from an EMBL/GenBank/DDBJ whole genome shotgun (WGS) entry which is preliminary data.</text>
</comment>
<dbReference type="EMBL" id="LXQA011471233">
    <property type="protein sequence ID" value="MCI98353.1"/>
    <property type="molecule type" value="Genomic_DNA"/>
</dbReference>